<feature type="binding site" evidence="5">
    <location>
        <position position="61"/>
    </location>
    <ligand>
        <name>S-adenosyl-L-methionine</name>
        <dbReference type="ChEBI" id="CHEBI:59789"/>
    </ligand>
</feature>
<dbReference type="EC" id="2.1.1.-" evidence="5"/>
<evidence type="ECO:0000256" key="1">
    <source>
        <dbReference type="ARBA" id="ARBA00022490"/>
    </source>
</evidence>
<protein>
    <recommendedName>
        <fullName evidence="5">Protein N-terminal and lysine N-methyltransferase EFM7</fullName>
        <ecNumber evidence="5">2.1.1.-</ecNumber>
    </recommendedName>
    <alternativeName>
        <fullName evidence="5">Elongation factor methyltransferase 7</fullName>
    </alternativeName>
</protein>
<feature type="binding site" evidence="5">
    <location>
        <position position="144"/>
    </location>
    <ligand>
        <name>S-adenosyl-L-methionine</name>
        <dbReference type="ChEBI" id="CHEBI:59789"/>
    </ligand>
</feature>
<dbReference type="OrthoDB" id="46564at2759"/>
<dbReference type="GO" id="GO:0032259">
    <property type="term" value="P:methylation"/>
    <property type="evidence" value="ECO:0007669"/>
    <property type="project" value="UniProtKB-KW"/>
</dbReference>
<evidence type="ECO:0000313" key="7">
    <source>
        <dbReference type="Proteomes" id="UP000243515"/>
    </source>
</evidence>
<dbReference type="HAMAP" id="MF_03223">
    <property type="entry name" value="Methyltr_EFM7"/>
    <property type="match status" value="1"/>
</dbReference>
<feature type="binding site" evidence="5">
    <location>
        <begin position="88"/>
        <end position="90"/>
    </location>
    <ligand>
        <name>S-adenosyl-L-methionine</name>
        <dbReference type="ChEBI" id="CHEBI:59789"/>
    </ligand>
</feature>
<name>A0A232LWD7_9EURO</name>
<evidence type="ECO:0000256" key="5">
    <source>
        <dbReference type="HAMAP-Rule" id="MF_03223"/>
    </source>
</evidence>
<dbReference type="AlphaFoldDB" id="A0A232LWD7"/>
<dbReference type="InterPro" id="IPR019410">
    <property type="entry name" value="Methyltransf_16"/>
</dbReference>
<dbReference type="Pfam" id="PF10294">
    <property type="entry name" value="Methyltransf_16"/>
    <property type="match status" value="1"/>
</dbReference>
<keyword evidence="7" id="KW-1185">Reference proteome</keyword>
<comment type="similarity">
    <text evidence="5">Belongs to the class I-like SAM-binding methyltransferase superfamily. EFM7 family.</text>
</comment>
<dbReference type="InterPro" id="IPR029063">
    <property type="entry name" value="SAM-dependent_MTases_sf"/>
</dbReference>
<dbReference type="GO" id="GO:0016279">
    <property type="term" value="F:protein-lysine N-methyltransferase activity"/>
    <property type="evidence" value="ECO:0007669"/>
    <property type="project" value="UniProtKB-UniRule"/>
</dbReference>
<dbReference type="InterPro" id="IPR025784">
    <property type="entry name" value="EFM7"/>
</dbReference>
<evidence type="ECO:0000256" key="3">
    <source>
        <dbReference type="ARBA" id="ARBA00022679"/>
    </source>
</evidence>
<proteinExistence type="inferred from homology"/>
<comment type="subcellular location">
    <subcellularLocation>
        <location evidence="5">Cytoplasm</location>
    </subcellularLocation>
</comment>
<keyword evidence="4 5" id="KW-0949">S-adenosyl-L-methionine</keyword>
<keyword evidence="1 5" id="KW-0963">Cytoplasm</keyword>
<sequence length="269" mass="30100">MASSAQEDVLANDLDVGAIFEEPDGYYQHKEPTFAQHQMLSGQTLRVRLVASHPLYGDLLWNAGRTSAEYLEQRAPELVEGKDILEIGAAAGVPSIVCALRGARTVVMTDYPDPDLVDNMRRNAVSAAPQIPLGTSLHVDGYKWGSPTDAILSYLPPGAAGFDMLIMADVVYSHREHGNLIKTMHQTLKKSPATMALVIFTPYQPWLLPKTEKFFPLAEQSGFRVTKVFEKTMENVLFEDDPGDEKLRRTVFGYELRWAEVIYRDHTME</sequence>
<dbReference type="CDD" id="cd02440">
    <property type="entry name" value="AdoMet_MTases"/>
    <property type="match status" value="1"/>
</dbReference>
<evidence type="ECO:0000313" key="6">
    <source>
        <dbReference type="EMBL" id="OXV08117.1"/>
    </source>
</evidence>
<comment type="caution">
    <text evidence="6">The sequence shown here is derived from an EMBL/GenBank/DDBJ whole genome shotgun (WGS) entry which is preliminary data.</text>
</comment>
<dbReference type="PROSITE" id="PS51560">
    <property type="entry name" value="SAM_MT_NNT1"/>
    <property type="match status" value="1"/>
</dbReference>
<dbReference type="Gene3D" id="3.40.50.150">
    <property type="entry name" value="Vaccinia Virus protein VP39"/>
    <property type="match status" value="1"/>
</dbReference>
<evidence type="ECO:0000256" key="2">
    <source>
        <dbReference type="ARBA" id="ARBA00022603"/>
    </source>
</evidence>
<dbReference type="GO" id="GO:0000183">
    <property type="term" value="P:rDNA heterochromatin formation"/>
    <property type="evidence" value="ECO:0007669"/>
    <property type="project" value="EnsemblFungi"/>
</dbReference>
<feature type="binding site" evidence="5">
    <location>
        <position position="110"/>
    </location>
    <ligand>
        <name>S-adenosyl-L-methionine</name>
        <dbReference type="ChEBI" id="CHEBI:59789"/>
    </ligand>
</feature>
<dbReference type="Proteomes" id="UP000243515">
    <property type="component" value="Unassembled WGS sequence"/>
</dbReference>
<dbReference type="PANTHER" id="PTHR14614:SF10">
    <property type="entry name" value="PROTEIN N-TERMINAL AND LYSINE N-METHYLTRANSFERASE EFM7"/>
    <property type="match status" value="1"/>
</dbReference>
<accession>A0A232LWD7</accession>
<dbReference type="EMBL" id="NPHW01004310">
    <property type="protein sequence ID" value="OXV08117.1"/>
    <property type="molecule type" value="Genomic_DNA"/>
</dbReference>
<dbReference type="SUPFAM" id="SSF53335">
    <property type="entry name" value="S-adenosyl-L-methionine-dependent methyltransferases"/>
    <property type="match status" value="1"/>
</dbReference>
<keyword evidence="3 5" id="KW-0808">Transferase</keyword>
<feature type="binding site" evidence="5">
    <location>
        <position position="168"/>
    </location>
    <ligand>
        <name>S-adenosyl-L-methionine</name>
        <dbReference type="ChEBI" id="CHEBI:59789"/>
    </ligand>
</feature>
<reference evidence="6 7" key="1">
    <citation type="journal article" date="2015" name="Environ. Microbiol.">
        <title>Metagenome sequence of Elaphomyces granulatus from sporocarp tissue reveals Ascomycota ectomycorrhizal fingerprints of genome expansion and a Proteobacteria-rich microbiome.</title>
        <authorList>
            <person name="Quandt C.A."/>
            <person name="Kohler A."/>
            <person name="Hesse C.N."/>
            <person name="Sharpton T.J."/>
            <person name="Martin F."/>
            <person name="Spatafora J.W."/>
        </authorList>
    </citation>
    <scope>NUCLEOTIDE SEQUENCE [LARGE SCALE GENOMIC DNA]</scope>
    <source>
        <strain evidence="6 7">OSC145934</strain>
    </source>
</reference>
<comment type="function">
    <text evidence="5">S-adenosyl-L-methionine-dependent protein methyltransferase that trimethylates the N-terminal glycine 'Gly-2' of elongation factor 1-alpha, before also catalyzing the mono- and dimethylation of 'Lys-3'.</text>
</comment>
<gene>
    <name evidence="5" type="primary">EFM7</name>
    <name evidence="6" type="ORF">Egran_04120</name>
</gene>
<dbReference type="GO" id="GO:0071885">
    <property type="term" value="F:N-terminal protein N-methyltransferase activity"/>
    <property type="evidence" value="ECO:0007669"/>
    <property type="project" value="UniProtKB-UniRule"/>
</dbReference>
<keyword evidence="2 5" id="KW-0489">Methyltransferase</keyword>
<dbReference type="GO" id="GO:0005737">
    <property type="term" value="C:cytoplasm"/>
    <property type="evidence" value="ECO:0007669"/>
    <property type="project" value="UniProtKB-SubCell"/>
</dbReference>
<organism evidence="6 7">
    <name type="scientific">Elaphomyces granulatus</name>
    <dbReference type="NCBI Taxonomy" id="519963"/>
    <lineage>
        <taxon>Eukaryota</taxon>
        <taxon>Fungi</taxon>
        <taxon>Dikarya</taxon>
        <taxon>Ascomycota</taxon>
        <taxon>Pezizomycotina</taxon>
        <taxon>Eurotiomycetes</taxon>
        <taxon>Eurotiomycetidae</taxon>
        <taxon>Eurotiales</taxon>
        <taxon>Elaphomycetaceae</taxon>
        <taxon>Elaphomyces</taxon>
    </lineage>
</organism>
<evidence type="ECO:0000256" key="4">
    <source>
        <dbReference type="ARBA" id="ARBA00022691"/>
    </source>
</evidence>
<dbReference type="PANTHER" id="PTHR14614">
    <property type="entry name" value="HEPATOCELLULAR CARCINOMA-ASSOCIATED ANTIGEN"/>
    <property type="match status" value="1"/>
</dbReference>